<dbReference type="Proteomes" id="UP000317977">
    <property type="component" value="Unassembled WGS sequence"/>
</dbReference>
<dbReference type="AlphaFoldDB" id="A0A5C6FDW1"/>
<evidence type="ECO:0000313" key="3">
    <source>
        <dbReference type="Proteomes" id="UP000317977"/>
    </source>
</evidence>
<dbReference type="GO" id="GO:0010181">
    <property type="term" value="F:FMN binding"/>
    <property type="evidence" value="ECO:0007669"/>
    <property type="project" value="InterPro"/>
</dbReference>
<proteinExistence type="predicted"/>
<dbReference type="InterPro" id="IPR029039">
    <property type="entry name" value="Flavoprotein-like_sf"/>
</dbReference>
<organism evidence="2 3">
    <name type="scientific">Rubripirellula reticaptiva</name>
    <dbReference type="NCBI Taxonomy" id="2528013"/>
    <lineage>
        <taxon>Bacteria</taxon>
        <taxon>Pseudomonadati</taxon>
        <taxon>Planctomycetota</taxon>
        <taxon>Planctomycetia</taxon>
        <taxon>Pirellulales</taxon>
        <taxon>Pirellulaceae</taxon>
        <taxon>Rubripirellula</taxon>
    </lineage>
</organism>
<dbReference type="PANTHER" id="PTHR30546:SF23">
    <property type="entry name" value="FLAVOPROTEIN-LIKE PROTEIN YCP4-RELATED"/>
    <property type="match status" value="1"/>
</dbReference>
<keyword evidence="3" id="KW-1185">Reference proteome</keyword>
<dbReference type="GO" id="GO:0003955">
    <property type="term" value="F:NAD(P)H dehydrogenase (quinone) activity"/>
    <property type="evidence" value="ECO:0007669"/>
    <property type="project" value="TreeGrafter"/>
</dbReference>
<dbReference type="SUPFAM" id="SSF52218">
    <property type="entry name" value="Flavoproteins"/>
    <property type="match status" value="1"/>
</dbReference>
<dbReference type="InterPro" id="IPR008254">
    <property type="entry name" value="Flavodoxin/NO_synth"/>
</dbReference>
<dbReference type="EMBL" id="SJPX01000001">
    <property type="protein sequence ID" value="TWU58394.1"/>
    <property type="molecule type" value="Genomic_DNA"/>
</dbReference>
<feature type="domain" description="Flavodoxin-like" evidence="1">
    <location>
        <begin position="33"/>
        <end position="188"/>
    </location>
</feature>
<dbReference type="Pfam" id="PF00258">
    <property type="entry name" value="Flavodoxin_1"/>
    <property type="match status" value="1"/>
</dbReference>
<sequence length="216" mass="24200">MKRRLCKLDKVSLGEACAVFPLFTSVKIDMANVLVLYHSNTQNTMRMAELVAEGASQLEGVDVRLKSTDQADHTDLDWCDGIALGSPTNYGSVSWQMKRWWDEQPIENWGKRDGKIGCVFSSAGAWGGGQEWTCMALMSILINYGFLIFGLTDYSGIKFSAHYGAISAGIPEEDRVQEACRRLGRRLSEWTACMIDGRKDAHPLNQTYERFKDLGK</sequence>
<evidence type="ECO:0000313" key="2">
    <source>
        <dbReference type="EMBL" id="TWU58394.1"/>
    </source>
</evidence>
<evidence type="ECO:0000259" key="1">
    <source>
        <dbReference type="PROSITE" id="PS50902"/>
    </source>
</evidence>
<name>A0A5C6FDW1_9BACT</name>
<comment type="caution">
    <text evidence="2">The sequence shown here is derived from an EMBL/GenBank/DDBJ whole genome shotgun (WGS) entry which is preliminary data.</text>
</comment>
<accession>A0A5C6FDW1</accession>
<protein>
    <submittedName>
        <fullName evidence="2">Flavodoxin</fullName>
    </submittedName>
</protein>
<gene>
    <name evidence="2" type="primary">fldA</name>
    <name evidence="2" type="ORF">Poly59_13050</name>
</gene>
<reference evidence="2 3" key="1">
    <citation type="submission" date="2019-02" db="EMBL/GenBank/DDBJ databases">
        <title>Deep-cultivation of Planctomycetes and their phenomic and genomic characterization uncovers novel biology.</title>
        <authorList>
            <person name="Wiegand S."/>
            <person name="Jogler M."/>
            <person name="Boedeker C."/>
            <person name="Pinto D."/>
            <person name="Vollmers J."/>
            <person name="Rivas-Marin E."/>
            <person name="Kohn T."/>
            <person name="Peeters S.H."/>
            <person name="Heuer A."/>
            <person name="Rast P."/>
            <person name="Oberbeckmann S."/>
            <person name="Bunk B."/>
            <person name="Jeske O."/>
            <person name="Meyerdierks A."/>
            <person name="Storesund J.E."/>
            <person name="Kallscheuer N."/>
            <person name="Luecker S."/>
            <person name="Lage O.M."/>
            <person name="Pohl T."/>
            <person name="Merkel B.J."/>
            <person name="Hornburger P."/>
            <person name="Mueller R.-W."/>
            <person name="Bruemmer F."/>
            <person name="Labrenz M."/>
            <person name="Spormann A.M."/>
            <person name="Op Den Camp H."/>
            <person name="Overmann J."/>
            <person name="Amann R."/>
            <person name="Jetten M.S.M."/>
            <person name="Mascher T."/>
            <person name="Medema M.H."/>
            <person name="Devos D.P."/>
            <person name="Kaster A.-K."/>
            <person name="Ovreas L."/>
            <person name="Rohde M."/>
            <person name="Galperin M.Y."/>
            <person name="Jogler C."/>
        </authorList>
    </citation>
    <scope>NUCLEOTIDE SEQUENCE [LARGE SCALE GENOMIC DNA]</scope>
    <source>
        <strain evidence="2 3">Poly59</strain>
    </source>
</reference>
<dbReference type="PROSITE" id="PS50902">
    <property type="entry name" value="FLAVODOXIN_LIKE"/>
    <property type="match status" value="1"/>
</dbReference>
<dbReference type="Gene3D" id="3.40.50.360">
    <property type="match status" value="1"/>
</dbReference>
<dbReference type="PANTHER" id="PTHR30546">
    <property type="entry name" value="FLAVODOXIN-RELATED PROTEIN WRBA-RELATED"/>
    <property type="match status" value="1"/>
</dbReference>
<dbReference type="FunFam" id="3.40.50.360:FF:000069">
    <property type="entry name" value="Flavodoxin"/>
    <property type="match status" value="1"/>
</dbReference>
<dbReference type="GO" id="GO:0016020">
    <property type="term" value="C:membrane"/>
    <property type="evidence" value="ECO:0007669"/>
    <property type="project" value="TreeGrafter"/>
</dbReference>